<dbReference type="InterPro" id="IPR036465">
    <property type="entry name" value="vWFA_dom_sf"/>
</dbReference>
<name>A0A1G6NQN8_9BACT</name>
<proteinExistence type="predicted"/>
<organism evidence="2 3">
    <name type="scientific">Algoriphagus faecimaris</name>
    <dbReference type="NCBI Taxonomy" id="686796"/>
    <lineage>
        <taxon>Bacteria</taxon>
        <taxon>Pseudomonadati</taxon>
        <taxon>Bacteroidota</taxon>
        <taxon>Cytophagia</taxon>
        <taxon>Cytophagales</taxon>
        <taxon>Cyclobacteriaceae</taxon>
        <taxon>Algoriphagus</taxon>
    </lineage>
</organism>
<dbReference type="OrthoDB" id="9970776at2"/>
<dbReference type="SMART" id="SM00327">
    <property type="entry name" value="VWA"/>
    <property type="match status" value="1"/>
</dbReference>
<dbReference type="Pfam" id="PF00092">
    <property type="entry name" value="VWA"/>
    <property type="match status" value="1"/>
</dbReference>
<evidence type="ECO:0000259" key="1">
    <source>
        <dbReference type="PROSITE" id="PS50234"/>
    </source>
</evidence>
<dbReference type="EMBL" id="FNAC01000004">
    <property type="protein sequence ID" value="SDC69587.1"/>
    <property type="molecule type" value="Genomic_DNA"/>
</dbReference>
<keyword evidence="3" id="KW-1185">Reference proteome</keyword>
<dbReference type="SUPFAM" id="SSF53300">
    <property type="entry name" value="vWA-like"/>
    <property type="match status" value="1"/>
</dbReference>
<evidence type="ECO:0000313" key="3">
    <source>
        <dbReference type="Proteomes" id="UP000199060"/>
    </source>
</evidence>
<evidence type="ECO:0000313" key="2">
    <source>
        <dbReference type="EMBL" id="SDC69587.1"/>
    </source>
</evidence>
<feature type="domain" description="VWFA" evidence="1">
    <location>
        <begin position="119"/>
        <end position="306"/>
    </location>
</feature>
<dbReference type="Proteomes" id="UP000199060">
    <property type="component" value="Unassembled WGS sequence"/>
</dbReference>
<dbReference type="RefSeq" id="WP_087937970.1">
    <property type="nucleotide sequence ID" value="NZ_FNAC01000004.1"/>
</dbReference>
<dbReference type="STRING" id="686796.SAMN04488104_10042"/>
<accession>A0A1G6NQN8</accession>
<reference evidence="3" key="1">
    <citation type="submission" date="2016-10" db="EMBL/GenBank/DDBJ databases">
        <authorList>
            <person name="Varghese N."/>
            <person name="Submissions S."/>
        </authorList>
    </citation>
    <scope>NUCLEOTIDE SEQUENCE [LARGE SCALE GENOMIC DNA]</scope>
    <source>
        <strain evidence="3">DSM 23095</strain>
    </source>
</reference>
<gene>
    <name evidence="2" type="ORF">SAMN04488104_10042</name>
</gene>
<dbReference type="PROSITE" id="PS50234">
    <property type="entry name" value="VWFA"/>
    <property type="match status" value="1"/>
</dbReference>
<protein>
    <submittedName>
        <fullName evidence="2">von Willebrand factor type A domain-containing protein</fullName>
    </submittedName>
</protein>
<sequence length="337" mass="37912">MLTILTGSCCWFKDCDEDNPCLESIQHNMVLYANYFYDGSGIPELNILRDKSSQEVIIESIPQIGVEMGRFNIFYPAVILKKDRQVFKILNFSTEKKENGCWVVDDENKLSPSNSKSLDIILVLDVSSSLNENLEKIKSSANQVIRSILQSNSSLRIAVIKFSRGALGSGFTSNSFDLNSFISTEQIYSSPDIGNYILERRPETSLYEAIELAIDKLGDSKAKGKGILVFTDGLNNFQFNPLNQSPENIINKMKERDISTFTIGFEGNQGSVNRIALQNISVNGDYSFPTSIDDLNDVFVRFSNNIATVYDFTYNTSNSALSKPIEYRFLFNTERVN</sequence>
<dbReference type="CDD" id="cd00198">
    <property type="entry name" value="vWFA"/>
    <property type="match status" value="1"/>
</dbReference>
<dbReference type="AlphaFoldDB" id="A0A1G6NQN8"/>
<dbReference type="Gene3D" id="3.40.50.410">
    <property type="entry name" value="von Willebrand factor, type A domain"/>
    <property type="match status" value="1"/>
</dbReference>
<dbReference type="InterPro" id="IPR002035">
    <property type="entry name" value="VWF_A"/>
</dbReference>